<dbReference type="RefSeq" id="WP_167208359.1">
    <property type="nucleotide sequence ID" value="NZ_CP050063.1"/>
</dbReference>
<keyword evidence="3" id="KW-1185">Reference proteome</keyword>
<dbReference type="InterPro" id="IPR022742">
    <property type="entry name" value="Hydrolase_4"/>
</dbReference>
<evidence type="ECO:0000259" key="1">
    <source>
        <dbReference type="Pfam" id="PF12146"/>
    </source>
</evidence>
<dbReference type="PANTHER" id="PTHR43358">
    <property type="entry name" value="ALPHA/BETA-HYDROLASE"/>
    <property type="match status" value="1"/>
</dbReference>
<feature type="domain" description="Serine aminopeptidase S33" evidence="1">
    <location>
        <begin position="97"/>
        <end position="207"/>
    </location>
</feature>
<evidence type="ECO:0000313" key="2">
    <source>
        <dbReference type="EMBL" id="QIP13364.1"/>
    </source>
</evidence>
<dbReference type="AlphaFoldDB" id="A0A6G9ALZ6"/>
<organism evidence="2 3">
    <name type="scientific">Spirosoma aureum</name>
    <dbReference type="NCBI Taxonomy" id="2692134"/>
    <lineage>
        <taxon>Bacteria</taxon>
        <taxon>Pseudomonadati</taxon>
        <taxon>Bacteroidota</taxon>
        <taxon>Cytophagia</taxon>
        <taxon>Cytophagales</taxon>
        <taxon>Cytophagaceae</taxon>
        <taxon>Spirosoma</taxon>
    </lineage>
</organism>
<dbReference type="EMBL" id="CP050063">
    <property type="protein sequence ID" value="QIP13364.1"/>
    <property type="molecule type" value="Genomic_DNA"/>
</dbReference>
<accession>A0A6G9ALZ6</accession>
<proteinExistence type="predicted"/>
<dbReference type="KEGG" id="spib:G8759_12360"/>
<sequence length="316" mass="36005">MNRQKLKRRILWGLAIGFILVNVVAFFHAYKFTHFADTEGKITESPDKLSVIDKIEPLLFGINNPRPENRMKPTQLFETVKLQSNKSIGCWHIKADSAKGTIILFHGYAGDKSKMLDKSDEFLKQSYNTFLVDFMGSGESEGNQTTIGFKEAEEVKTAFDYLSRNGEKHIYLFGTSQGAVAILKALYDYPLSPKGIILESPFGSMYQTTCARFTAMKVPSFPMAGLLVFWGGFQNDFWAFGHNPTDYATRVKCPTLLLYGEQDKNVSRQEIDDIYKNLTGKKELITYPLAGHENFLKQYKRAWIRDTQHFLQTIGK</sequence>
<dbReference type="Gene3D" id="3.40.50.1820">
    <property type="entry name" value="alpha/beta hydrolase"/>
    <property type="match status" value="1"/>
</dbReference>
<protein>
    <submittedName>
        <fullName evidence="2">Alpha/beta hydrolase</fullName>
    </submittedName>
</protein>
<dbReference type="SUPFAM" id="SSF53474">
    <property type="entry name" value="alpha/beta-Hydrolases"/>
    <property type="match status" value="1"/>
</dbReference>
<keyword evidence="2" id="KW-0378">Hydrolase</keyword>
<evidence type="ECO:0000313" key="3">
    <source>
        <dbReference type="Proteomes" id="UP000501802"/>
    </source>
</evidence>
<dbReference type="PANTHER" id="PTHR43358:SF4">
    <property type="entry name" value="ALPHA_BETA HYDROLASE FOLD-1 DOMAIN-CONTAINING PROTEIN"/>
    <property type="match status" value="1"/>
</dbReference>
<reference evidence="2 3" key="1">
    <citation type="submission" date="2020-03" db="EMBL/GenBank/DDBJ databases">
        <authorList>
            <person name="Kim M.K."/>
        </authorList>
    </citation>
    <scope>NUCLEOTIDE SEQUENCE [LARGE SCALE GENOMIC DNA]</scope>
    <source>
        <strain evidence="2 3">BT328</strain>
    </source>
</reference>
<dbReference type="GO" id="GO:0016787">
    <property type="term" value="F:hydrolase activity"/>
    <property type="evidence" value="ECO:0007669"/>
    <property type="project" value="UniProtKB-KW"/>
</dbReference>
<dbReference type="InterPro" id="IPR052920">
    <property type="entry name" value="DNA-binding_regulatory"/>
</dbReference>
<dbReference type="InterPro" id="IPR029058">
    <property type="entry name" value="AB_hydrolase_fold"/>
</dbReference>
<name>A0A6G9ALZ6_9BACT</name>
<dbReference type="Pfam" id="PF12146">
    <property type="entry name" value="Hydrolase_4"/>
    <property type="match status" value="1"/>
</dbReference>
<gene>
    <name evidence="2" type="ORF">G8759_12360</name>
</gene>
<dbReference type="Proteomes" id="UP000501802">
    <property type="component" value="Chromosome"/>
</dbReference>